<name>A0ABT9NII3_9ACTN</name>
<evidence type="ECO:0000256" key="1">
    <source>
        <dbReference type="SAM" id="MobiDB-lite"/>
    </source>
</evidence>
<organism evidence="2 3">
    <name type="scientific">Nocardioides massiliensis</name>
    <dbReference type="NCBI Taxonomy" id="1325935"/>
    <lineage>
        <taxon>Bacteria</taxon>
        <taxon>Bacillati</taxon>
        <taxon>Actinomycetota</taxon>
        <taxon>Actinomycetes</taxon>
        <taxon>Propionibacteriales</taxon>
        <taxon>Nocardioidaceae</taxon>
        <taxon>Nocardioides</taxon>
    </lineage>
</organism>
<accession>A0ABT9NII3</accession>
<comment type="caution">
    <text evidence="2">The sequence shown here is derived from an EMBL/GenBank/DDBJ whole genome shotgun (WGS) entry which is preliminary data.</text>
</comment>
<feature type="region of interest" description="Disordered" evidence="1">
    <location>
        <begin position="1"/>
        <end position="31"/>
    </location>
</feature>
<reference evidence="2 3" key="1">
    <citation type="submission" date="2023-07" db="EMBL/GenBank/DDBJ databases">
        <title>Sequencing the genomes of 1000 actinobacteria strains.</title>
        <authorList>
            <person name="Klenk H.-P."/>
        </authorList>
    </citation>
    <scope>NUCLEOTIDE SEQUENCE [LARGE SCALE GENOMIC DNA]</scope>
    <source>
        <strain evidence="2 3">GD13</strain>
    </source>
</reference>
<protein>
    <submittedName>
        <fullName evidence="2">Uncharacterized protein</fullName>
    </submittedName>
</protein>
<dbReference type="EMBL" id="JAUSQM010000001">
    <property type="protein sequence ID" value="MDP9820223.1"/>
    <property type="molecule type" value="Genomic_DNA"/>
</dbReference>
<proteinExistence type="predicted"/>
<evidence type="ECO:0000313" key="2">
    <source>
        <dbReference type="EMBL" id="MDP9820223.1"/>
    </source>
</evidence>
<evidence type="ECO:0000313" key="3">
    <source>
        <dbReference type="Proteomes" id="UP001240447"/>
    </source>
</evidence>
<dbReference type="RefSeq" id="WP_181641549.1">
    <property type="nucleotide sequence ID" value="NZ_CCXJ01000086.1"/>
</dbReference>
<sequence length="176" mass="18878">MDELTHRSPRVCPRRLPRQDDPGHGFGPEGHAQIAPLLATPERAWVCRYAAVDVGPHPDGQGRTFGWQQRGRARAVGPDRMSALTGQLARLAPPATAQPERVCTADLGERWMLVYAIGTDLTGVVADDFSCGDIRLTDDPFRTAPGEATQPGTVAGVLEAPGFVGLLKSAWTDARS</sequence>
<keyword evidence="3" id="KW-1185">Reference proteome</keyword>
<feature type="compositionally biased region" description="Basic residues" evidence="1">
    <location>
        <begin position="7"/>
        <end position="16"/>
    </location>
</feature>
<gene>
    <name evidence="2" type="ORF">J2S59_000032</name>
</gene>
<dbReference type="Proteomes" id="UP001240447">
    <property type="component" value="Unassembled WGS sequence"/>
</dbReference>